<dbReference type="RefSeq" id="WP_406829347.1">
    <property type="nucleotide sequence ID" value="NZ_CP157483.1"/>
</dbReference>
<keyword evidence="5" id="KW-0460">Magnesium</keyword>
<proteinExistence type="predicted"/>
<sequence length="284" mass="30989">MLGRAAVMRDFPIADSPTLRARADAWLTSPDPAGPVQPKLAATVMFVRDGASGVEVFMLRRVATMAFAPRMMVFPGGGVDARDADDALPWAGPSPAEWALRLRVDEARARELVAAAVREVFEECGVLLAGPTPDSIVEDVGSEHWREQRRRLLDREASLSQVLQEHGLLLRSDLLGYRAHWVTPVFEARRYDTRFFTAAVPAGHHADDQTTEADLAAWVRPADLLRAWERGEALMLPPTVVAVEEVAAATSAAGFIAERPVIETVQPELVDTGAGLVMRADLPR</sequence>
<dbReference type="InterPro" id="IPR000086">
    <property type="entry name" value="NUDIX_hydrolase_dom"/>
</dbReference>
<evidence type="ECO:0000259" key="7">
    <source>
        <dbReference type="PROSITE" id="PS51462"/>
    </source>
</evidence>
<evidence type="ECO:0000256" key="3">
    <source>
        <dbReference type="ARBA" id="ARBA00022723"/>
    </source>
</evidence>
<dbReference type="Gene3D" id="3.90.79.10">
    <property type="entry name" value="Nucleoside Triphosphate Pyrophosphohydrolase"/>
    <property type="match status" value="1"/>
</dbReference>
<dbReference type="PROSITE" id="PS51462">
    <property type="entry name" value="NUDIX"/>
    <property type="match status" value="1"/>
</dbReference>
<evidence type="ECO:0000256" key="4">
    <source>
        <dbReference type="ARBA" id="ARBA00022801"/>
    </source>
</evidence>
<organism evidence="8">
    <name type="scientific">Pedococcus sp. KACC 23699</name>
    <dbReference type="NCBI Taxonomy" id="3149228"/>
    <lineage>
        <taxon>Bacteria</taxon>
        <taxon>Bacillati</taxon>
        <taxon>Actinomycetota</taxon>
        <taxon>Actinomycetes</taxon>
        <taxon>Micrococcales</taxon>
        <taxon>Intrasporangiaceae</taxon>
        <taxon>Pedococcus</taxon>
    </lineage>
</organism>
<evidence type="ECO:0000256" key="5">
    <source>
        <dbReference type="ARBA" id="ARBA00022842"/>
    </source>
</evidence>
<comment type="cofactor">
    <cofactor evidence="1">
        <name>Mn(2+)</name>
        <dbReference type="ChEBI" id="CHEBI:29035"/>
    </cofactor>
</comment>
<keyword evidence="3" id="KW-0479">Metal-binding</keyword>
<gene>
    <name evidence="8" type="ORF">ABEG17_10110</name>
</gene>
<name>A0AAU7JNS1_9MICO</name>
<feature type="domain" description="Nudix hydrolase" evidence="7">
    <location>
        <begin position="38"/>
        <end position="241"/>
    </location>
</feature>
<dbReference type="GO" id="GO:0046872">
    <property type="term" value="F:metal ion binding"/>
    <property type="evidence" value="ECO:0007669"/>
    <property type="project" value="UniProtKB-KW"/>
</dbReference>
<dbReference type="PANTHER" id="PTHR12318:SF0">
    <property type="entry name" value="ACYL-COENZYME A DIPHOSPHATASE NUDT19"/>
    <property type="match status" value="1"/>
</dbReference>
<evidence type="ECO:0000256" key="1">
    <source>
        <dbReference type="ARBA" id="ARBA00001936"/>
    </source>
</evidence>
<accession>A0AAU7JNS1</accession>
<keyword evidence="6" id="KW-0464">Manganese</keyword>
<dbReference type="CDD" id="cd18870">
    <property type="entry name" value="NUDIX_AcylCoAdiphos_Nudt19"/>
    <property type="match status" value="1"/>
</dbReference>
<protein>
    <submittedName>
        <fullName evidence="8">NUDIX hydrolase</fullName>
    </submittedName>
</protein>
<dbReference type="EMBL" id="CP157483">
    <property type="protein sequence ID" value="XBO41948.1"/>
    <property type="molecule type" value="Genomic_DNA"/>
</dbReference>
<dbReference type="SUPFAM" id="SSF55811">
    <property type="entry name" value="Nudix"/>
    <property type="match status" value="1"/>
</dbReference>
<dbReference type="AlphaFoldDB" id="A0AAU7JNS1"/>
<dbReference type="PANTHER" id="PTHR12318">
    <property type="entry name" value="TESTOSTERONE-REGULATED PROTEIN RP2"/>
    <property type="match status" value="1"/>
</dbReference>
<reference evidence="8" key="1">
    <citation type="submission" date="2024-05" db="EMBL/GenBank/DDBJ databases">
        <authorList>
            <person name="Kim S."/>
            <person name="Heo J."/>
            <person name="Choi H."/>
            <person name="Choi Y."/>
            <person name="Kwon S.-W."/>
            <person name="Kim Y."/>
        </authorList>
    </citation>
    <scope>NUCLEOTIDE SEQUENCE</scope>
    <source>
        <strain evidence="8">KACC 23699</strain>
    </source>
</reference>
<comment type="cofactor">
    <cofactor evidence="2">
        <name>Mg(2+)</name>
        <dbReference type="ChEBI" id="CHEBI:18420"/>
    </cofactor>
</comment>
<evidence type="ECO:0000313" key="8">
    <source>
        <dbReference type="EMBL" id="XBO41948.1"/>
    </source>
</evidence>
<dbReference type="InterPro" id="IPR015797">
    <property type="entry name" value="NUDIX_hydrolase-like_dom_sf"/>
</dbReference>
<dbReference type="GO" id="GO:0016818">
    <property type="term" value="F:hydrolase activity, acting on acid anhydrides, in phosphorus-containing anhydrides"/>
    <property type="evidence" value="ECO:0007669"/>
    <property type="project" value="InterPro"/>
</dbReference>
<dbReference type="InterPro" id="IPR039121">
    <property type="entry name" value="NUDT19"/>
</dbReference>
<keyword evidence="4 8" id="KW-0378">Hydrolase</keyword>
<evidence type="ECO:0000256" key="6">
    <source>
        <dbReference type="ARBA" id="ARBA00023211"/>
    </source>
</evidence>
<evidence type="ECO:0000256" key="2">
    <source>
        <dbReference type="ARBA" id="ARBA00001946"/>
    </source>
</evidence>